<feature type="domain" description="Exonuclease" evidence="5">
    <location>
        <begin position="1"/>
        <end position="194"/>
    </location>
</feature>
<proteinExistence type="predicted"/>
<evidence type="ECO:0000256" key="3">
    <source>
        <dbReference type="ARBA" id="ARBA00022839"/>
    </source>
</evidence>
<gene>
    <name evidence="6" type="ORF">Abor_031_034</name>
</gene>
<keyword evidence="1" id="KW-0540">Nuclease</keyword>
<dbReference type="GO" id="GO:0006259">
    <property type="term" value="P:DNA metabolic process"/>
    <property type="evidence" value="ECO:0007669"/>
    <property type="project" value="UniProtKB-ARBA"/>
</dbReference>
<dbReference type="SMART" id="SM00479">
    <property type="entry name" value="EXOIII"/>
    <property type="match status" value="1"/>
</dbReference>
<dbReference type="GO" id="GO:0008408">
    <property type="term" value="F:3'-5' exonuclease activity"/>
    <property type="evidence" value="ECO:0007669"/>
    <property type="project" value="TreeGrafter"/>
</dbReference>
<dbReference type="GO" id="GO:0003676">
    <property type="term" value="F:nucleic acid binding"/>
    <property type="evidence" value="ECO:0007669"/>
    <property type="project" value="InterPro"/>
</dbReference>
<dbReference type="SUPFAM" id="SSF53098">
    <property type="entry name" value="Ribonuclease H-like"/>
    <property type="match status" value="1"/>
</dbReference>
<evidence type="ECO:0000256" key="2">
    <source>
        <dbReference type="ARBA" id="ARBA00022801"/>
    </source>
</evidence>
<dbReference type="Pfam" id="PF00929">
    <property type="entry name" value="RNase_T"/>
    <property type="match status" value="1"/>
</dbReference>
<dbReference type="Gene3D" id="3.30.420.10">
    <property type="entry name" value="Ribonuclease H-like superfamily/Ribonuclease H"/>
    <property type="match status" value="1"/>
</dbReference>
<accession>A0A6N3SWG0</accession>
<evidence type="ECO:0000256" key="1">
    <source>
        <dbReference type="ARBA" id="ARBA00022722"/>
    </source>
</evidence>
<dbReference type="EMBL" id="BAMX01000031">
    <property type="protein sequence ID" value="GAN66868.1"/>
    <property type="molecule type" value="Genomic_DNA"/>
</dbReference>
<keyword evidence="3 6" id="KW-0269">Exonuclease</keyword>
<evidence type="ECO:0000313" key="6">
    <source>
        <dbReference type="EMBL" id="GAN66868.1"/>
    </source>
</evidence>
<sequence length="195" mass="21193">MILFYDTETTGLPDRSAPLNSERQPRCVQLAALLTDNAGNELSCINLIVRPDGWLIPAGAAAIHGITTDKAKAIGIREAVVAAAFYDLSQKADLLVAHNEKFDSQIINIMFERFGRGWKLDAPAFDTMEAAAPIVNLPPTPRMIAAGIDKPKAPKLEECIQHFFGEKLEGAHDALVDVRACARLYFHLRAEGAAA</sequence>
<comment type="caution">
    <text evidence="6">The sequence shown here is derived from an EMBL/GenBank/DDBJ whole genome shotgun (WGS) entry which is preliminary data.</text>
</comment>
<keyword evidence="2" id="KW-0378">Hydrolase</keyword>
<reference evidence="6 7" key="1">
    <citation type="submission" date="2012-11" db="EMBL/GenBank/DDBJ databases">
        <title>Whole genome sequence of Acetobacter orientalis 21F-2.</title>
        <authorList>
            <person name="Azuma Y."/>
            <person name="Higashiura N."/>
            <person name="Hirakawa H."/>
            <person name="Matsushita K."/>
        </authorList>
    </citation>
    <scope>NUCLEOTIDE SEQUENCE [LARGE SCALE GENOMIC DNA]</scope>
    <source>
        <strain evidence="6 7">21F-2</strain>
    </source>
</reference>
<accession>A0A0D6NMM8</accession>
<evidence type="ECO:0000313" key="7">
    <source>
        <dbReference type="Proteomes" id="UP000032670"/>
    </source>
</evidence>
<dbReference type="PANTHER" id="PTHR30231:SF4">
    <property type="entry name" value="PROTEIN NEN2"/>
    <property type="match status" value="1"/>
</dbReference>
<organism evidence="6 7">
    <name type="scientific">Acetobacter orientalis</name>
    <dbReference type="NCBI Taxonomy" id="146474"/>
    <lineage>
        <taxon>Bacteria</taxon>
        <taxon>Pseudomonadati</taxon>
        <taxon>Pseudomonadota</taxon>
        <taxon>Alphaproteobacteria</taxon>
        <taxon>Acetobacterales</taxon>
        <taxon>Acetobacteraceae</taxon>
        <taxon>Acetobacter</taxon>
    </lineage>
</organism>
<dbReference type="PANTHER" id="PTHR30231">
    <property type="entry name" value="DNA POLYMERASE III SUBUNIT EPSILON"/>
    <property type="match status" value="1"/>
</dbReference>
<dbReference type="InterPro" id="IPR036397">
    <property type="entry name" value="RNaseH_sf"/>
</dbReference>
<dbReference type="RefSeq" id="WP_048841912.1">
    <property type="nucleotide sequence ID" value="NZ_BAMX01000031.1"/>
</dbReference>
<keyword evidence="7" id="KW-1185">Reference proteome</keyword>
<dbReference type="STRING" id="1231341.Abor_031_034"/>
<dbReference type="GeneID" id="76205009"/>
<dbReference type="InterPro" id="IPR013520">
    <property type="entry name" value="Ribonucl_H"/>
</dbReference>
<dbReference type="AlphaFoldDB" id="A0A0D6NMM8"/>
<name>A0A0D6NMM8_9PROT</name>
<dbReference type="Proteomes" id="UP000032670">
    <property type="component" value="Unassembled WGS sequence"/>
</dbReference>
<protein>
    <submittedName>
        <fullName evidence="6">Exonuclease RNase T and DNA polymerase III</fullName>
    </submittedName>
</protein>
<evidence type="ECO:0000259" key="5">
    <source>
        <dbReference type="SMART" id="SM00479"/>
    </source>
</evidence>
<feature type="region of interest" description="Disordered" evidence="4">
    <location>
        <begin position="1"/>
        <end position="20"/>
    </location>
</feature>
<dbReference type="CDD" id="cd06127">
    <property type="entry name" value="DEDDh"/>
    <property type="match status" value="1"/>
</dbReference>
<evidence type="ECO:0000256" key="4">
    <source>
        <dbReference type="SAM" id="MobiDB-lite"/>
    </source>
</evidence>
<dbReference type="InterPro" id="IPR012337">
    <property type="entry name" value="RNaseH-like_sf"/>
</dbReference>